<accession>A0ABQ7QRI4</accession>
<reference evidence="1 2" key="1">
    <citation type="submission" date="2021-06" db="EMBL/GenBank/DDBJ databases">
        <title>A haploid diamondback moth (Plutella xylostella L.) genome assembly resolves 31 chromosomes and identifies a diamide resistance mutation.</title>
        <authorList>
            <person name="Ward C.M."/>
            <person name="Perry K.D."/>
            <person name="Baker G."/>
            <person name="Powis K."/>
            <person name="Heckel D.G."/>
            <person name="Baxter S.W."/>
        </authorList>
    </citation>
    <scope>NUCLEOTIDE SEQUENCE [LARGE SCALE GENOMIC DNA]</scope>
    <source>
        <strain evidence="1 2">LV</strain>
        <tissue evidence="1">Single pupa</tissue>
    </source>
</reference>
<proteinExistence type="predicted"/>
<organism evidence="1 2">
    <name type="scientific">Plutella xylostella</name>
    <name type="common">Diamondback moth</name>
    <name type="synonym">Plutella maculipennis</name>
    <dbReference type="NCBI Taxonomy" id="51655"/>
    <lineage>
        <taxon>Eukaryota</taxon>
        <taxon>Metazoa</taxon>
        <taxon>Ecdysozoa</taxon>
        <taxon>Arthropoda</taxon>
        <taxon>Hexapoda</taxon>
        <taxon>Insecta</taxon>
        <taxon>Pterygota</taxon>
        <taxon>Neoptera</taxon>
        <taxon>Endopterygota</taxon>
        <taxon>Lepidoptera</taxon>
        <taxon>Glossata</taxon>
        <taxon>Ditrysia</taxon>
        <taxon>Yponomeutoidea</taxon>
        <taxon>Plutellidae</taxon>
        <taxon>Plutella</taxon>
    </lineage>
</organism>
<comment type="caution">
    <text evidence="1">The sequence shown here is derived from an EMBL/GenBank/DDBJ whole genome shotgun (WGS) entry which is preliminary data.</text>
</comment>
<evidence type="ECO:0000313" key="1">
    <source>
        <dbReference type="EMBL" id="KAG7307646.1"/>
    </source>
</evidence>
<sequence>RRRFGIRVRVLGERAGAGARRSRSALRKVLRGVIDQLKVLSIDPSGTCRLLATPPYAALRQGGAASWEPPGSLFQLSGLSGGPVRP</sequence>
<dbReference type="EMBL" id="JAHIBW010000010">
    <property type="protein sequence ID" value="KAG7307646.1"/>
    <property type="molecule type" value="Genomic_DNA"/>
</dbReference>
<gene>
    <name evidence="1" type="ORF">JYU34_007867</name>
</gene>
<evidence type="ECO:0000313" key="2">
    <source>
        <dbReference type="Proteomes" id="UP000823941"/>
    </source>
</evidence>
<dbReference type="Proteomes" id="UP000823941">
    <property type="component" value="Chromosome 10"/>
</dbReference>
<keyword evidence="2" id="KW-1185">Reference proteome</keyword>
<protein>
    <submittedName>
        <fullName evidence="1">Uncharacterized protein</fullName>
    </submittedName>
</protein>
<feature type="non-terminal residue" evidence="1">
    <location>
        <position position="1"/>
    </location>
</feature>
<name>A0ABQ7QRI4_PLUXY</name>